<dbReference type="InterPro" id="IPR036691">
    <property type="entry name" value="Endo/exonu/phosph_ase_sf"/>
</dbReference>
<name>A0A3M7T578_BRAPC</name>
<keyword evidence="2" id="KW-0695">RNA-directed DNA polymerase</keyword>
<dbReference type="InterPro" id="IPR036875">
    <property type="entry name" value="Znf_CCHC_sf"/>
</dbReference>
<evidence type="ECO:0000259" key="1">
    <source>
        <dbReference type="PROSITE" id="PS51379"/>
    </source>
</evidence>
<dbReference type="PANTHER" id="PTHR33273:SF4">
    <property type="entry name" value="ENDONUCLEASE_EXONUCLEASE_PHOSPHATASE DOMAIN-CONTAINING PROTEIN"/>
    <property type="match status" value="1"/>
</dbReference>
<keyword evidence="2" id="KW-0808">Transferase</keyword>
<dbReference type="SUPFAM" id="SSF56219">
    <property type="entry name" value="DNase I-like"/>
    <property type="match status" value="1"/>
</dbReference>
<accession>A0A3M7T578</accession>
<dbReference type="GO" id="GO:0008270">
    <property type="term" value="F:zinc ion binding"/>
    <property type="evidence" value="ECO:0007669"/>
    <property type="project" value="InterPro"/>
</dbReference>
<organism evidence="2 3">
    <name type="scientific">Brachionus plicatilis</name>
    <name type="common">Marine rotifer</name>
    <name type="synonym">Brachionus muelleri</name>
    <dbReference type="NCBI Taxonomy" id="10195"/>
    <lineage>
        <taxon>Eukaryota</taxon>
        <taxon>Metazoa</taxon>
        <taxon>Spiralia</taxon>
        <taxon>Gnathifera</taxon>
        <taxon>Rotifera</taxon>
        <taxon>Eurotatoria</taxon>
        <taxon>Monogononta</taxon>
        <taxon>Pseudotrocha</taxon>
        <taxon>Ploima</taxon>
        <taxon>Brachionidae</taxon>
        <taxon>Brachionus</taxon>
    </lineage>
</organism>
<sequence length="1095" mass="126395">MVDSKKLDKLEKLFLKFLKIEILKIANSVANEKNMYPQLSDTANMLHQAHQTLDHPPEYGLMRPTYASRTRPSPYDAPSRRAIIHQQQQQVHTYQQAYQGPQLYLNQAMTPFNIHMNQQPSSQANKNYFQMNASQYNNNNNPINNLNEFDSQKDHEANLTEPKTFTLKFKSNKKFDNKFKDYFTLEDYIKELKPNVSLRTAYINKNDELVLKSDCEDQIESLKTWPSDAFLYGIVEVIKTRNFYLALHNVDVNFNIEAPRAKEHLKQQYGINNVLRMVKKQSGQKLEIVKAVMSDIDKFNALIKTGNIKIGYSRIKISPWRFGITPDQCFKCQKFGHAVANCTAKVETCLRCSKNHNFKQCPIKDPKEYHCVNCGQNHAACSKTCPELVKAVEAKKQKLDKKVNTTRPITRIYSQNYHDGIPNKQAIGMVKLMVELFKNISRITAAANEDPGPILELISQNLASNHGIDFISLNETYLKHNSKLEFKNYQVFRTDRKSDKKKRGGGAALLIKDSFKTEVIQLSDILLNNEEICGVELELDNLEKLAIFSYYSSPDSALNTQFFEHVVQKYTNLIILGDLNAKSKTWYCKESNNKGLVLEELVIKTNLFILNTKEPTFLRSSNVLDLSICSANMMKYFSKFETLKDSISDHQPTITSFRNLKVNADPRTITRISWNKFKTCLNNVSYDDSVIHTKEQLETQADQLVSNINKAIESSKNEFKVAYTTAQILAVPEELLTLIRKKRKVRRIFQKSQLPEHKRILNSINRRVKRELKAFKFNKLKNEFAELSNFNSSCSKHWSLIKKIENGPIEKTNDITLVKGEVAINKPKEIAEAFAEYLADTFTSNYDNGLDNNIQQISNPNFTSFDYISSKELIQSIEKLNQKAATAINKILDFCQTWGFKVNSSKTCYTVFTTAGLRKNYNTKYKLVLKINEDNIPQDPNPTFLGIKLDSKLCFKSHLENIEKKLIPKTNLIKRIKNFKWANSISLNRTLYKSLIRSLFDYCFVILNSGTEKIKSALQKVQNKILRTIKYFPIKTSIETIHKVLRLETVHERSNALFIKFITSKSKLNLIANEIREYQSEAHTPRRFETPFDMF</sequence>
<dbReference type="STRING" id="10195.A0A3M7T578"/>
<dbReference type="EMBL" id="REGN01000248">
    <property type="protein sequence ID" value="RNA43233.1"/>
    <property type="molecule type" value="Genomic_DNA"/>
</dbReference>
<comment type="caution">
    <text evidence="2">The sequence shown here is derived from an EMBL/GenBank/DDBJ whole genome shotgun (WGS) entry which is preliminary data.</text>
</comment>
<dbReference type="Gene3D" id="3.60.10.10">
    <property type="entry name" value="Endonuclease/exonuclease/phosphatase"/>
    <property type="match status" value="1"/>
</dbReference>
<dbReference type="Proteomes" id="UP000276133">
    <property type="component" value="Unassembled WGS sequence"/>
</dbReference>
<dbReference type="InterPro" id="IPR017896">
    <property type="entry name" value="4Fe4S_Fe-S-bd"/>
</dbReference>
<protein>
    <submittedName>
        <fullName evidence="2">RNA-directed DNA polymerase from mobile element jockey-like</fullName>
    </submittedName>
</protein>
<evidence type="ECO:0000313" key="2">
    <source>
        <dbReference type="EMBL" id="RNA43233.1"/>
    </source>
</evidence>
<keyword evidence="2" id="KW-0548">Nucleotidyltransferase</keyword>
<dbReference type="PROSITE" id="PS51379">
    <property type="entry name" value="4FE4S_FER_2"/>
    <property type="match status" value="1"/>
</dbReference>
<proteinExistence type="predicted"/>
<dbReference type="OrthoDB" id="4230923at2759"/>
<dbReference type="Pfam" id="PF14529">
    <property type="entry name" value="Exo_endo_phos_2"/>
    <property type="match status" value="1"/>
</dbReference>
<evidence type="ECO:0000313" key="3">
    <source>
        <dbReference type="Proteomes" id="UP000276133"/>
    </source>
</evidence>
<dbReference type="PANTHER" id="PTHR33273">
    <property type="entry name" value="DOMAIN-CONTAINING PROTEIN, PUTATIVE-RELATED"/>
    <property type="match status" value="1"/>
</dbReference>
<dbReference type="GO" id="GO:0003964">
    <property type="term" value="F:RNA-directed DNA polymerase activity"/>
    <property type="evidence" value="ECO:0007669"/>
    <property type="project" value="UniProtKB-KW"/>
</dbReference>
<dbReference type="SUPFAM" id="SSF57756">
    <property type="entry name" value="Retrovirus zinc finger-like domains"/>
    <property type="match status" value="1"/>
</dbReference>
<feature type="domain" description="4Fe-4S ferredoxin-type" evidence="1">
    <location>
        <begin position="360"/>
        <end position="397"/>
    </location>
</feature>
<dbReference type="AlphaFoldDB" id="A0A3M7T578"/>
<gene>
    <name evidence="2" type="ORF">BpHYR1_022235</name>
</gene>
<dbReference type="InterPro" id="IPR005135">
    <property type="entry name" value="Endo/exonuclease/phosphatase"/>
</dbReference>
<dbReference type="GO" id="GO:0003676">
    <property type="term" value="F:nucleic acid binding"/>
    <property type="evidence" value="ECO:0007669"/>
    <property type="project" value="InterPro"/>
</dbReference>
<reference evidence="2 3" key="1">
    <citation type="journal article" date="2018" name="Sci. Rep.">
        <title>Genomic signatures of local adaptation to the degree of environmental predictability in rotifers.</title>
        <authorList>
            <person name="Franch-Gras L."/>
            <person name="Hahn C."/>
            <person name="Garcia-Roger E.M."/>
            <person name="Carmona M.J."/>
            <person name="Serra M."/>
            <person name="Gomez A."/>
        </authorList>
    </citation>
    <scope>NUCLEOTIDE SEQUENCE [LARGE SCALE GENOMIC DNA]</scope>
    <source>
        <strain evidence="2">HYR1</strain>
    </source>
</reference>
<keyword evidence="3" id="KW-1185">Reference proteome</keyword>